<dbReference type="RefSeq" id="WP_048100370.1">
    <property type="nucleotide sequence ID" value="NZ_JFZT01000057.1"/>
</dbReference>
<organism evidence="1 2">
    <name type="scientific">Candidatus Acidianus copahuensis</name>
    <dbReference type="NCBI Taxonomy" id="1160895"/>
    <lineage>
        <taxon>Archaea</taxon>
        <taxon>Thermoproteota</taxon>
        <taxon>Thermoprotei</taxon>
        <taxon>Sulfolobales</taxon>
        <taxon>Sulfolobaceae</taxon>
        <taxon>Acidianus</taxon>
    </lineage>
</organism>
<dbReference type="AlphaFoldDB" id="A0A031LL81"/>
<name>A0A031LL81_9CREN</name>
<sequence length="256" mass="30014">MSSVPSFNLSQEKVSFDVKCKEYLKLWLELKKELDAKNVKALVYGSVGIFYRLSSVDDAVELMKLYRKNGPQDMNVIVMEKDREVFKEVIQKAGFTPYYHLEFTIGNLAGMFFLDNYIIKVYYMDEMKFNHDIPIDWSEFLAFNLTDLLLSKLQIHFPLDKDIADIIAIILKDEEISRSKIIETISNDYGLWKDSISNLEKVRQLASRLEMDNPRVKDRLKKAIVTSIKIHGELMNSKKGDKWIPKGDEEKYWRDF</sequence>
<reference evidence="1 2" key="1">
    <citation type="submission" date="2014-03" db="EMBL/GenBank/DDBJ databases">
        <title>Draft genome sequence of the novel thermoacidophilic archaea Acidianus copahuensis ALE1 strain, isolated from Copahue volcanic area in Neuquen Argentina.</title>
        <authorList>
            <person name="Urbieta M.S."/>
            <person name="Rascovan N."/>
            <person name="Castro C."/>
            <person name="Revale S."/>
            <person name="Giaveno M.A."/>
            <person name="Vazquez M.P."/>
            <person name="Donati E.R."/>
        </authorList>
    </citation>
    <scope>NUCLEOTIDE SEQUENCE [LARGE SCALE GENOMIC DNA]</scope>
    <source>
        <strain evidence="1 2">ALE1</strain>
    </source>
</reference>
<comment type="caution">
    <text evidence="1">The sequence shown here is derived from an EMBL/GenBank/DDBJ whole genome shotgun (WGS) entry which is preliminary data.</text>
</comment>
<dbReference type="EMBL" id="JFZT01000057">
    <property type="protein sequence ID" value="EZQ01984.1"/>
    <property type="molecule type" value="Genomic_DNA"/>
</dbReference>
<protein>
    <submittedName>
        <fullName evidence="1">Uncharacterized protein</fullName>
    </submittedName>
</protein>
<keyword evidence="2" id="KW-1185">Reference proteome</keyword>
<dbReference type="STRING" id="1160895.CM19_10900"/>
<evidence type="ECO:0000313" key="2">
    <source>
        <dbReference type="Proteomes" id="UP000024332"/>
    </source>
</evidence>
<evidence type="ECO:0000313" key="1">
    <source>
        <dbReference type="EMBL" id="EZQ01984.1"/>
    </source>
</evidence>
<proteinExistence type="predicted"/>
<gene>
    <name evidence="1" type="ORF">CM19_10900</name>
</gene>
<accession>A0A031LL81</accession>
<dbReference type="OrthoDB" id="41842at2157"/>
<dbReference type="Proteomes" id="UP000024332">
    <property type="component" value="Unassembled WGS sequence"/>
</dbReference>